<dbReference type="PANTHER" id="PTHR43639:SF1">
    <property type="entry name" value="SHORT-CHAIN DEHYDROGENASE_REDUCTASE FAMILY PROTEIN"/>
    <property type="match status" value="1"/>
</dbReference>
<evidence type="ECO:0000256" key="2">
    <source>
        <dbReference type="ARBA" id="ARBA00023002"/>
    </source>
</evidence>
<dbReference type="AlphaFoldDB" id="A0A4P6LUC6"/>
<evidence type="ECO:0000313" key="4">
    <source>
        <dbReference type="Proteomes" id="UP000289794"/>
    </source>
</evidence>
<dbReference type="PANTHER" id="PTHR43639">
    <property type="entry name" value="OXIDOREDUCTASE, SHORT-CHAIN DEHYDROGENASE/REDUCTASE FAMILY (AFU_ORTHOLOGUE AFUA_5G02870)"/>
    <property type="match status" value="1"/>
</dbReference>
<dbReference type="RefSeq" id="WP_130179501.1">
    <property type="nucleotide sequence ID" value="NZ_CP035945.1"/>
</dbReference>
<sequence>MGRMENKVAVVTGAGGGLCEGIARKFAKEGAKVVLVDKKPVVLEKAEDICAQGGDALGLNLDVSVEANWKVIFDETMKAFKNCNVLVNGAAEFSLTGDWNSGHAGYLENWAIVYKANVMGLVYSIQTFIPYFIEQGGGTVMNFTSSTGITYVGSGCQAYPASKAAIKIITQDMAAQHAKDHIRFNCVAPNFCYTPENDEIYTMYHDWFVKDTPLGFLGTVEDVANCALYLCSDESKYITGVCIPVDGGYTSCH</sequence>
<dbReference type="SUPFAM" id="SSF51735">
    <property type="entry name" value="NAD(P)-binding Rossmann-fold domains"/>
    <property type="match status" value="1"/>
</dbReference>
<dbReference type="Pfam" id="PF13561">
    <property type="entry name" value="adh_short_C2"/>
    <property type="match status" value="1"/>
</dbReference>
<dbReference type="PRINTS" id="PR00081">
    <property type="entry name" value="GDHRDH"/>
</dbReference>
<dbReference type="KEGG" id="bpro:PMF13cell1_00186"/>
<accession>A0A4P6LUC6</accession>
<protein>
    <submittedName>
        <fullName evidence="3">4-formylbenzenesulfonate dehydrogenase TsaC1/TsaC2</fullName>
        <ecNumber evidence="3">1.2.1.62</ecNumber>
    </submittedName>
</protein>
<dbReference type="EMBL" id="CP035945">
    <property type="protein sequence ID" value="QBE94693.1"/>
    <property type="molecule type" value="Genomic_DNA"/>
</dbReference>
<dbReference type="FunFam" id="3.40.50.720:FF:000084">
    <property type="entry name" value="Short-chain dehydrogenase reductase"/>
    <property type="match status" value="1"/>
</dbReference>
<proteinExistence type="inferred from homology"/>
<dbReference type="CDD" id="cd05233">
    <property type="entry name" value="SDR_c"/>
    <property type="match status" value="1"/>
</dbReference>
<gene>
    <name evidence="3" type="primary">tsaC1</name>
    <name evidence="3" type="ORF">PMF13cell1_00186</name>
</gene>
<dbReference type="EC" id="1.2.1.62" evidence="3"/>
<dbReference type="GO" id="GO:0018482">
    <property type="term" value="F:4-formylbenzenesulfonate dehydrogenase activity"/>
    <property type="evidence" value="ECO:0007669"/>
    <property type="project" value="UniProtKB-EC"/>
</dbReference>
<evidence type="ECO:0000313" key="3">
    <source>
        <dbReference type="EMBL" id="QBE94693.1"/>
    </source>
</evidence>
<dbReference type="Gene3D" id="3.40.50.720">
    <property type="entry name" value="NAD(P)-binding Rossmann-like Domain"/>
    <property type="match status" value="1"/>
</dbReference>
<comment type="similarity">
    <text evidence="1">Belongs to the short-chain dehydrogenases/reductases (SDR) family.</text>
</comment>
<keyword evidence="2 3" id="KW-0560">Oxidoreductase</keyword>
<reference evidence="3 4" key="1">
    <citation type="submission" date="2019-01" db="EMBL/GenBank/DDBJ databases">
        <title>PMF-metabolizing Aryl O-demethylase.</title>
        <authorList>
            <person name="Kim M."/>
        </authorList>
    </citation>
    <scope>NUCLEOTIDE SEQUENCE [LARGE SCALE GENOMIC DNA]</scope>
    <source>
        <strain evidence="3 4">PMF1</strain>
    </source>
</reference>
<dbReference type="InterPro" id="IPR020904">
    <property type="entry name" value="Sc_DH/Rdtase_CS"/>
</dbReference>
<dbReference type="PROSITE" id="PS00061">
    <property type="entry name" value="ADH_SHORT"/>
    <property type="match status" value="1"/>
</dbReference>
<dbReference type="Proteomes" id="UP000289794">
    <property type="component" value="Chromosome"/>
</dbReference>
<dbReference type="InterPro" id="IPR002347">
    <property type="entry name" value="SDR_fam"/>
</dbReference>
<dbReference type="InterPro" id="IPR036291">
    <property type="entry name" value="NAD(P)-bd_dom_sf"/>
</dbReference>
<evidence type="ECO:0000256" key="1">
    <source>
        <dbReference type="ARBA" id="ARBA00006484"/>
    </source>
</evidence>
<dbReference type="GO" id="GO:0008206">
    <property type="term" value="P:bile acid metabolic process"/>
    <property type="evidence" value="ECO:0007669"/>
    <property type="project" value="UniProtKB-ARBA"/>
</dbReference>
<name>A0A4P6LUC6_9FIRM</name>
<organism evidence="3 4">
    <name type="scientific">Blautia producta</name>
    <dbReference type="NCBI Taxonomy" id="33035"/>
    <lineage>
        <taxon>Bacteria</taxon>
        <taxon>Bacillati</taxon>
        <taxon>Bacillota</taxon>
        <taxon>Clostridia</taxon>
        <taxon>Lachnospirales</taxon>
        <taxon>Lachnospiraceae</taxon>
        <taxon>Blautia</taxon>
    </lineage>
</organism>